<evidence type="ECO:0000313" key="3">
    <source>
        <dbReference type="EMBL" id="TGO21392.1"/>
    </source>
</evidence>
<keyword evidence="1" id="KW-0863">Zinc-finger</keyword>
<proteinExistence type="predicted"/>
<dbReference type="InterPro" id="IPR013083">
    <property type="entry name" value="Znf_RING/FYVE/PHD"/>
</dbReference>
<comment type="caution">
    <text evidence="3">The sequence shown here is derived from an EMBL/GenBank/DDBJ whole genome shotgun (WGS) entry which is preliminary data.</text>
</comment>
<gene>
    <name evidence="3" type="ORF">BPAE_0222g00050</name>
</gene>
<organism evidence="3 4">
    <name type="scientific">Botrytis paeoniae</name>
    <dbReference type="NCBI Taxonomy" id="278948"/>
    <lineage>
        <taxon>Eukaryota</taxon>
        <taxon>Fungi</taxon>
        <taxon>Dikarya</taxon>
        <taxon>Ascomycota</taxon>
        <taxon>Pezizomycotina</taxon>
        <taxon>Leotiomycetes</taxon>
        <taxon>Helotiales</taxon>
        <taxon>Sclerotiniaceae</taxon>
        <taxon>Botrytis</taxon>
    </lineage>
</organism>
<dbReference type="Gene3D" id="3.30.40.10">
    <property type="entry name" value="Zinc/RING finger domain, C3HC4 (zinc finger)"/>
    <property type="match status" value="1"/>
</dbReference>
<dbReference type="Proteomes" id="UP000297910">
    <property type="component" value="Unassembled WGS sequence"/>
</dbReference>
<sequence length="198" mass="22167">MVALNAPQAEGTDPIVLVAEPEEGNGAAYLDQYYLLGDDSRLGLSNTGALPERITNSRLQAGVGNFMRQEIQDIYYKYIGGVQEQRNLEITTMPRSLEKKDAIRALLKPVKSSTDELSLCFCKEPYADTTAKIDDNSHEPVKMPDCPHFFGKCCIVQWLGDNSPPTCPICRKVVHLPRNRPVTRNGTDDVYSIIDYHY</sequence>
<dbReference type="GO" id="GO:0008270">
    <property type="term" value="F:zinc ion binding"/>
    <property type="evidence" value="ECO:0007669"/>
    <property type="project" value="UniProtKB-KW"/>
</dbReference>
<dbReference type="SUPFAM" id="SSF57850">
    <property type="entry name" value="RING/U-box"/>
    <property type="match status" value="1"/>
</dbReference>
<dbReference type="AlphaFoldDB" id="A0A4Z1FF32"/>
<keyword evidence="1" id="KW-0862">Zinc</keyword>
<evidence type="ECO:0000259" key="2">
    <source>
        <dbReference type="PROSITE" id="PS50089"/>
    </source>
</evidence>
<evidence type="ECO:0000256" key="1">
    <source>
        <dbReference type="PROSITE-ProRule" id="PRU00175"/>
    </source>
</evidence>
<keyword evidence="4" id="KW-1185">Reference proteome</keyword>
<name>A0A4Z1FF32_9HELO</name>
<protein>
    <recommendedName>
        <fullName evidence="2">RING-type domain-containing protein</fullName>
    </recommendedName>
</protein>
<accession>A0A4Z1FF32</accession>
<dbReference type="EMBL" id="PQXI01000221">
    <property type="protein sequence ID" value="TGO21392.1"/>
    <property type="molecule type" value="Genomic_DNA"/>
</dbReference>
<reference evidence="3 4" key="1">
    <citation type="submission" date="2017-12" db="EMBL/GenBank/DDBJ databases">
        <title>Comparative genomics of Botrytis spp.</title>
        <authorList>
            <person name="Valero-Jimenez C.A."/>
            <person name="Tapia P."/>
            <person name="Veloso J."/>
            <person name="Silva-Moreno E."/>
            <person name="Staats M."/>
            <person name="Valdes J.H."/>
            <person name="Van Kan J.A.L."/>
        </authorList>
    </citation>
    <scope>NUCLEOTIDE SEQUENCE [LARGE SCALE GENOMIC DNA]</scope>
    <source>
        <strain evidence="3 4">Bp0003</strain>
    </source>
</reference>
<evidence type="ECO:0000313" key="4">
    <source>
        <dbReference type="Proteomes" id="UP000297910"/>
    </source>
</evidence>
<dbReference type="PROSITE" id="PS50089">
    <property type="entry name" value="ZF_RING_2"/>
    <property type="match status" value="1"/>
</dbReference>
<dbReference type="InterPro" id="IPR001841">
    <property type="entry name" value="Znf_RING"/>
</dbReference>
<keyword evidence="1" id="KW-0479">Metal-binding</keyword>
<feature type="domain" description="RING-type" evidence="2">
    <location>
        <begin position="122"/>
        <end position="171"/>
    </location>
</feature>